<evidence type="ECO:0000256" key="5">
    <source>
        <dbReference type="ARBA" id="ARBA00023242"/>
    </source>
</evidence>
<feature type="coiled-coil region" evidence="7">
    <location>
        <begin position="173"/>
        <end position="200"/>
    </location>
</feature>
<feature type="coiled-coil region" evidence="7">
    <location>
        <begin position="264"/>
        <end position="291"/>
    </location>
</feature>
<keyword evidence="3 6" id="KW-0863">Zinc-finger</keyword>
<dbReference type="PANTHER" id="PTHR23163:SF0">
    <property type="entry name" value="E3 UBIQUITIN-PROTEIN LIGASE BRE1"/>
    <property type="match status" value="1"/>
</dbReference>
<dbReference type="GeneID" id="90035076"/>
<comment type="catalytic activity">
    <reaction evidence="6">
        <text>S-ubiquitinyl-[E2 ubiquitin-conjugating enzyme]-L-cysteine + [acceptor protein]-L-lysine = [E2 ubiquitin-conjugating enzyme]-L-cysteine + N(6)-ubiquitinyl-[acceptor protein]-L-lysine.</text>
        <dbReference type="EC" id="2.3.2.27"/>
    </reaction>
</comment>
<evidence type="ECO:0000259" key="9">
    <source>
        <dbReference type="Pfam" id="PF26095"/>
    </source>
</evidence>
<feature type="region of interest" description="Disordered" evidence="8">
    <location>
        <begin position="1"/>
        <end position="40"/>
    </location>
</feature>
<evidence type="ECO:0000256" key="1">
    <source>
        <dbReference type="ARBA" id="ARBA00004123"/>
    </source>
</evidence>
<keyword evidence="6 7" id="KW-0175">Coiled coil</keyword>
<dbReference type="Pfam" id="PF26095">
    <property type="entry name" value="CC_Bre1"/>
    <property type="match status" value="1"/>
</dbReference>
<dbReference type="InterPro" id="IPR013956">
    <property type="entry name" value="E3_ubiquit_lig_Bre1"/>
</dbReference>
<organism evidence="10 11">
    <name type="scientific">Myxozyma melibiosi</name>
    <dbReference type="NCBI Taxonomy" id="54550"/>
    <lineage>
        <taxon>Eukaryota</taxon>
        <taxon>Fungi</taxon>
        <taxon>Dikarya</taxon>
        <taxon>Ascomycota</taxon>
        <taxon>Saccharomycotina</taxon>
        <taxon>Lipomycetes</taxon>
        <taxon>Lipomycetales</taxon>
        <taxon>Lipomycetaceae</taxon>
        <taxon>Myxozyma</taxon>
    </lineage>
</organism>
<keyword evidence="6" id="KW-0808">Transferase</keyword>
<evidence type="ECO:0000256" key="8">
    <source>
        <dbReference type="SAM" id="MobiDB-lite"/>
    </source>
</evidence>
<name>A0ABR1F914_9ASCO</name>
<feature type="compositionally biased region" description="Polar residues" evidence="8">
    <location>
        <begin position="24"/>
        <end position="40"/>
    </location>
</feature>
<keyword evidence="6" id="KW-0833">Ubl conjugation pathway</keyword>
<evidence type="ECO:0000313" key="11">
    <source>
        <dbReference type="Proteomes" id="UP001498771"/>
    </source>
</evidence>
<feature type="coiled-coil region" evidence="7">
    <location>
        <begin position="50"/>
        <end position="77"/>
    </location>
</feature>
<proteinExistence type="inferred from homology"/>
<feature type="domain" description="BRE1-like coiled-coil containing" evidence="9">
    <location>
        <begin position="73"/>
        <end position="211"/>
    </location>
</feature>
<keyword evidence="6" id="KW-0156">Chromatin regulator</keyword>
<dbReference type="EC" id="2.3.2.27" evidence="6"/>
<evidence type="ECO:0000313" key="10">
    <source>
        <dbReference type="EMBL" id="KAK7206310.1"/>
    </source>
</evidence>
<reference evidence="10 11" key="1">
    <citation type="submission" date="2024-03" db="EMBL/GenBank/DDBJ databases">
        <title>Genome-scale model development and genomic sequencing of the oleaginous clade Lipomyces.</title>
        <authorList>
            <consortium name="Lawrence Berkeley National Laboratory"/>
            <person name="Czajka J.J."/>
            <person name="Han Y."/>
            <person name="Kim J."/>
            <person name="Mondo S.J."/>
            <person name="Hofstad B.A."/>
            <person name="Robles A."/>
            <person name="Haridas S."/>
            <person name="Riley R."/>
            <person name="LaButti K."/>
            <person name="Pangilinan J."/>
            <person name="Andreopoulos W."/>
            <person name="Lipzen A."/>
            <person name="Yan J."/>
            <person name="Wang M."/>
            <person name="Ng V."/>
            <person name="Grigoriev I.V."/>
            <person name="Spatafora J.W."/>
            <person name="Magnuson J.K."/>
            <person name="Baker S.E."/>
            <person name="Pomraning K.R."/>
        </authorList>
    </citation>
    <scope>NUCLEOTIDE SEQUENCE [LARGE SCALE GENOMIC DNA]</scope>
    <source>
        <strain evidence="10 11">Phaff 52-87</strain>
    </source>
</reference>
<comment type="pathway">
    <text evidence="6">Protein modification; protein ubiquitination.</text>
</comment>
<evidence type="ECO:0000256" key="2">
    <source>
        <dbReference type="ARBA" id="ARBA00022723"/>
    </source>
</evidence>
<comment type="subcellular location">
    <subcellularLocation>
        <location evidence="1 6">Nucleus</location>
    </subcellularLocation>
</comment>
<sequence>MDDRKRVLPVKSEVDAPPSKRQATDTNISPASSNGHSLPLTQEDVVNFQKEAIFRQMQVYRRERDQLQNRINEVEQRSAYHDDHIRLLEGWWDQLLNEINILFAKPVNDSSDNIVPKSLLLSNHEEYSQHLTSKRNLILQTLTPIFASMQPATPEAMDVKNLQSQLSDFAAQISVVKIENERLKDEREDLEQRLTAATFKFMSAEKKMDRLKSSTLAKIERTTAPVQVKKEEPVEEKAEAEKKPSAEIDEEMIKKIKQESDAIIQKQSEEMKALHAKVLSLQDELAKLDLKFSKLTEADVSNCEPYKNLKLRYIDLSSRANHLESLNEIIKQEK</sequence>
<comment type="similarity">
    <text evidence="6">Belongs to the BRE1 family.</text>
</comment>
<keyword evidence="11" id="KW-1185">Reference proteome</keyword>
<comment type="caution">
    <text evidence="10">The sequence shown here is derived from an EMBL/GenBank/DDBJ whole genome shotgun (WGS) entry which is preliminary data.</text>
</comment>
<dbReference type="PANTHER" id="PTHR23163">
    <property type="entry name" value="RING FINGER PROTEIN-RELATED"/>
    <property type="match status" value="1"/>
</dbReference>
<dbReference type="RefSeq" id="XP_064769343.1">
    <property type="nucleotide sequence ID" value="XM_064909564.1"/>
</dbReference>
<evidence type="ECO:0000256" key="3">
    <source>
        <dbReference type="ARBA" id="ARBA00022771"/>
    </source>
</evidence>
<keyword evidence="5 6" id="KW-0539">Nucleus</keyword>
<accession>A0ABR1F914</accession>
<protein>
    <recommendedName>
        <fullName evidence="6">E3 ubiquitin protein ligase</fullName>
        <ecNumber evidence="6">2.3.2.27</ecNumber>
    </recommendedName>
</protein>
<evidence type="ECO:0000256" key="7">
    <source>
        <dbReference type="SAM" id="Coils"/>
    </source>
</evidence>
<keyword evidence="2 6" id="KW-0479">Metal-binding</keyword>
<evidence type="ECO:0000256" key="6">
    <source>
        <dbReference type="RuleBase" id="RU365038"/>
    </source>
</evidence>
<dbReference type="InterPro" id="IPR058643">
    <property type="entry name" value="BRE1-like_CC"/>
</dbReference>
<evidence type="ECO:0000256" key="4">
    <source>
        <dbReference type="ARBA" id="ARBA00022833"/>
    </source>
</evidence>
<dbReference type="EMBL" id="JBBJBU010000003">
    <property type="protein sequence ID" value="KAK7206310.1"/>
    <property type="molecule type" value="Genomic_DNA"/>
</dbReference>
<gene>
    <name evidence="10" type="ORF">BZA70DRAFT_131099</name>
</gene>
<dbReference type="Proteomes" id="UP001498771">
    <property type="component" value="Unassembled WGS sequence"/>
</dbReference>
<keyword evidence="4 6" id="KW-0862">Zinc</keyword>